<evidence type="ECO:0000256" key="1">
    <source>
        <dbReference type="ARBA" id="ARBA00022837"/>
    </source>
</evidence>
<feature type="region of interest" description="Disordered" evidence="2">
    <location>
        <begin position="279"/>
        <end position="370"/>
    </location>
</feature>
<dbReference type="EMBL" id="JBIMZQ010000030">
    <property type="protein sequence ID" value="KAL3662883.1"/>
    <property type="molecule type" value="Genomic_DNA"/>
</dbReference>
<accession>A0ABD3F7N3</accession>
<dbReference type="Proteomes" id="UP001632037">
    <property type="component" value="Unassembled WGS sequence"/>
</dbReference>
<evidence type="ECO:0000256" key="2">
    <source>
        <dbReference type="SAM" id="MobiDB-lite"/>
    </source>
</evidence>
<feature type="domain" description="EF-hand" evidence="3">
    <location>
        <begin position="246"/>
        <end position="281"/>
    </location>
</feature>
<evidence type="ECO:0000259" key="3">
    <source>
        <dbReference type="PROSITE" id="PS50222"/>
    </source>
</evidence>
<dbReference type="Pfam" id="PF13202">
    <property type="entry name" value="EF-hand_5"/>
    <property type="match status" value="1"/>
</dbReference>
<gene>
    <name evidence="4" type="ORF">V7S43_012284</name>
</gene>
<dbReference type="InterPro" id="IPR002048">
    <property type="entry name" value="EF_hand_dom"/>
</dbReference>
<name>A0ABD3F7N3_9STRA</name>
<dbReference type="SUPFAM" id="SSF47473">
    <property type="entry name" value="EF-hand"/>
    <property type="match status" value="1"/>
</dbReference>
<comment type="caution">
    <text evidence="4">The sequence shown here is derived from an EMBL/GenBank/DDBJ whole genome shotgun (WGS) entry which is preliminary data.</text>
</comment>
<feature type="region of interest" description="Disordered" evidence="2">
    <location>
        <begin position="1"/>
        <end position="21"/>
    </location>
</feature>
<feature type="compositionally biased region" description="Low complexity" evidence="2">
    <location>
        <begin position="458"/>
        <end position="477"/>
    </location>
</feature>
<dbReference type="InterPro" id="IPR011992">
    <property type="entry name" value="EF-hand-dom_pair"/>
</dbReference>
<feature type="region of interest" description="Disordered" evidence="2">
    <location>
        <begin position="418"/>
        <end position="477"/>
    </location>
</feature>
<dbReference type="PROSITE" id="PS50222">
    <property type="entry name" value="EF_HAND_2"/>
    <property type="match status" value="2"/>
</dbReference>
<dbReference type="InterPro" id="IPR018247">
    <property type="entry name" value="EF_Hand_1_Ca_BS"/>
</dbReference>
<proteinExistence type="predicted"/>
<organism evidence="4 5">
    <name type="scientific">Phytophthora oleae</name>
    <dbReference type="NCBI Taxonomy" id="2107226"/>
    <lineage>
        <taxon>Eukaryota</taxon>
        <taxon>Sar</taxon>
        <taxon>Stramenopiles</taxon>
        <taxon>Oomycota</taxon>
        <taxon>Peronosporomycetes</taxon>
        <taxon>Peronosporales</taxon>
        <taxon>Peronosporaceae</taxon>
        <taxon>Phytophthora</taxon>
    </lineage>
</organism>
<dbReference type="SMART" id="SM00054">
    <property type="entry name" value="EFh"/>
    <property type="match status" value="2"/>
</dbReference>
<dbReference type="AlphaFoldDB" id="A0ABD3F7N3"/>
<reference evidence="4 5" key="1">
    <citation type="submission" date="2024-09" db="EMBL/GenBank/DDBJ databases">
        <title>Genome sequencing and assembly of Phytophthora oleae, isolate VK10A, causative agent of rot of olive drupes.</title>
        <authorList>
            <person name="Conti Taguali S."/>
            <person name="Riolo M."/>
            <person name="La Spada F."/>
            <person name="Cacciola S.O."/>
            <person name="Dionisio G."/>
        </authorList>
    </citation>
    <scope>NUCLEOTIDE SEQUENCE [LARGE SCALE GENOMIC DNA]</scope>
    <source>
        <strain evidence="4 5">VK10A</strain>
    </source>
</reference>
<protein>
    <recommendedName>
        <fullName evidence="3">EF-hand domain-containing protein</fullName>
    </recommendedName>
</protein>
<keyword evidence="5" id="KW-1185">Reference proteome</keyword>
<sequence>MLKRTPASGSRSAKKKKKESTKLCLSPPKILFRDPIGHELPSSLQNFRWSADKVERKLQEKIQEKTLIAGNFVYQQAYRLLEGTRGEGIDFLSFREQLRVKFGIILDDSELQLLFDKYDEDGNGTIDLHEFIRRVLPPDYNYGRQWFEVSQLESEERAARLRHEARQEFLACQGKPTTEDVGNVGTASNWTIDKLKKHIQAKVVQKTPSGEDQYRRAFKMLRSGRDQGIRMNGLQFNLKTKFGIYASDEQMRQLFSLCDQDSNGEIDIQEFLQFVDPPAYPTNSKVPGGIWTQSDSEDEDEDNELRQTSVTGRGPRLPTGPPSVRGTPRRGPASFVSTEEESPATITTTRVRKERPRTADPRKTQMLQQRREMVEQQRMKNVHARQGLQQTYSMSMDDIHSSDLDALSLASGKEGNYARPLRVTSAQTSRQRGSARVPGEAASISGRSDASYPPRPRSAGSVRSYASSSVGSVGSVGSSVKGAAYMKRPPTPQTLRQKCLESRGVSAATAAEAHAKARNKRASLGTTRNNAGQQLQYSNHVVPRDGERRHSCSEISWVSSGAGNNCCNCACAKKEVAEDRYEPRVVRVHAKQYNARPYTADGRMIHRTKVLSSGCL</sequence>
<dbReference type="Pfam" id="PF13833">
    <property type="entry name" value="EF-hand_8"/>
    <property type="match status" value="1"/>
</dbReference>
<evidence type="ECO:0000313" key="5">
    <source>
        <dbReference type="Proteomes" id="UP001632037"/>
    </source>
</evidence>
<dbReference type="PROSITE" id="PS00018">
    <property type="entry name" value="EF_HAND_1"/>
    <property type="match status" value="2"/>
</dbReference>
<keyword evidence="1" id="KW-0106">Calcium</keyword>
<dbReference type="CDD" id="cd00051">
    <property type="entry name" value="EFh"/>
    <property type="match status" value="1"/>
</dbReference>
<feature type="domain" description="EF-hand" evidence="3">
    <location>
        <begin position="106"/>
        <end position="141"/>
    </location>
</feature>
<feature type="compositionally biased region" description="Basic and acidic residues" evidence="2">
    <location>
        <begin position="356"/>
        <end position="370"/>
    </location>
</feature>
<evidence type="ECO:0000313" key="4">
    <source>
        <dbReference type="EMBL" id="KAL3662883.1"/>
    </source>
</evidence>
<dbReference type="Gene3D" id="1.10.238.10">
    <property type="entry name" value="EF-hand"/>
    <property type="match status" value="2"/>
</dbReference>